<name>A0A6P2BSA1_9ACTN</name>
<dbReference type="AlphaFoldDB" id="A0A6P2BSA1"/>
<dbReference type="SUPFAM" id="SSF49265">
    <property type="entry name" value="Fibronectin type III"/>
    <property type="match status" value="1"/>
</dbReference>
<keyword evidence="2" id="KW-0119">Carbohydrate metabolism</keyword>
<dbReference type="Gene3D" id="2.60.40.10">
    <property type="entry name" value="Immunoglobulins"/>
    <property type="match status" value="2"/>
</dbReference>
<dbReference type="GO" id="GO:0000272">
    <property type="term" value="P:polysaccharide catabolic process"/>
    <property type="evidence" value="ECO:0007669"/>
    <property type="project" value="UniProtKB-KW"/>
</dbReference>
<dbReference type="InterPro" id="IPR003961">
    <property type="entry name" value="FN3_dom"/>
</dbReference>
<keyword evidence="1" id="KW-0326">Glycosidase</keyword>
<comment type="caution">
    <text evidence="4">The sequence shown here is derived from an EMBL/GenBank/DDBJ whole genome shotgun (WGS) entry which is preliminary data.</text>
</comment>
<evidence type="ECO:0000256" key="2">
    <source>
        <dbReference type="ARBA" id="ARBA00023326"/>
    </source>
</evidence>
<evidence type="ECO:0000313" key="4">
    <source>
        <dbReference type="EMBL" id="TVZ01932.1"/>
    </source>
</evidence>
<dbReference type="InterPro" id="IPR013783">
    <property type="entry name" value="Ig-like_fold"/>
</dbReference>
<dbReference type="InterPro" id="IPR032109">
    <property type="entry name" value="Big_3_5"/>
</dbReference>
<dbReference type="PROSITE" id="PS50853">
    <property type="entry name" value="FN3"/>
    <property type="match status" value="1"/>
</dbReference>
<proteinExistence type="predicted"/>
<feature type="domain" description="Fibronectin type-III" evidence="3">
    <location>
        <begin position="210"/>
        <end position="299"/>
    </location>
</feature>
<dbReference type="GO" id="GO:0016798">
    <property type="term" value="F:hydrolase activity, acting on glycosyl bonds"/>
    <property type="evidence" value="ECO:0007669"/>
    <property type="project" value="UniProtKB-KW"/>
</dbReference>
<keyword evidence="1" id="KW-0378">Hydrolase</keyword>
<dbReference type="Pfam" id="PF16640">
    <property type="entry name" value="Big_3_5"/>
    <property type="match status" value="1"/>
</dbReference>
<protein>
    <recommendedName>
        <fullName evidence="3">Fibronectin type-III domain-containing protein</fullName>
    </recommendedName>
</protein>
<evidence type="ECO:0000313" key="5">
    <source>
        <dbReference type="Proteomes" id="UP000460272"/>
    </source>
</evidence>
<reference evidence="4 5" key="1">
    <citation type="submission" date="2018-11" db="EMBL/GenBank/DDBJ databases">
        <title>Trebonia kvetii gen.nov., sp.nov., a novel acidophilic actinobacterium, and proposal of the new actinobacterial family Treboniaceae fam. nov.</title>
        <authorList>
            <person name="Rapoport D."/>
            <person name="Sagova-Mareckova M."/>
            <person name="Sedlacek I."/>
            <person name="Provaznik J."/>
            <person name="Kralova S."/>
            <person name="Pavlinic D."/>
            <person name="Benes V."/>
            <person name="Kopecky J."/>
        </authorList>
    </citation>
    <scope>NUCLEOTIDE SEQUENCE [LARGE SCALE GENOMIC DNA]</scope>
    <source>
        <strain evidence="4 5">15Tr583</strain>
    </source>
</reference>
<evidence type="ECO:0000259" key="3">
    <source>
        <dbReference type="PROSITE" id="PS50853"/>
    </source>
</evidence>
<dbReference type="CDD" id="cd00063">
    <property type="entry name" value="FN3"/>
    <property type="match status" value="1"/>
</dbReference>
<organism evidence="4 5">
    <name type="scientific">Trebonia kvetii</name>
    <dbReference type="NCBI Taxonomy" id="2480626"/>
    <lineage>
        <taxon>Bacteria</taxon>
        <taxon>Bacillati</taxon>
        <taxon>Actinomycetota</taxon>
        <taxon>Actinomycetes</taxon>
        <taxon>Streptosporangiales</taxon>
        <taxon>Treboniaceae</taxon>
        <taxon>Trebonia</taxon>
    </lineage>
</organism>
<keyword evidence="2" id="KW-0624">Polysaccharide degradation</keyword>
<dbReference type="EMBL" id="RPFW01000006">
    <property type="protein sequence ID" value="TVZ01932.1"/>
    <property type="molecule type" value="Genomic_DNA"/>
</dbReference>
<evidence type="ECO:0000256" key="1">
    <source>
        <dbReference type="ARBA" id="ARBA00023295"/>
    </source>
</evidence>
<dbReference type="RefSeq" id="WP_145858889.1">
    <property type="nucleotide sequence ID" value="NZ_RPFW01000006.1"/>
</dbReference>
<sequence length="393" mass="40835">MAPGDAGIPFSITVNVGAHPPRVVDEYAGGVSVTDAFDKVAGTWDVTVSGAAVEQGVNADCNATTWTCPQNETNTIVAFQGEIGDWQQWSDAAQWNDFDGLNQWTNAELSEIPPQITGNPLTISEELGNSHELNGQVFEGFWDGVLPNALLVDMGINDPATLTSAGISAGVGTGTVTVTPGPASTEIVITGITFSARMVHIKRGSITPNAPTKLSTRRTSATVASLSFRAARARGSYVRSYQGRCVAPHHPTRYGTGSASPVKVTSLIRGVNYKCQVRAKVSVGYGPWTGLTAARAASAVSLTLSRSSVAYGHESGEKLTVKVSSPLGGTLTGTVTIKIKSTVLCTISLAKGAGSCTLSAKRLKPGTYSLTAAYGGSTYYAGAEASKTLKVTK</sequence>
<keyword evidence="5" id="KW-1185">Reference proteome</keyword>
<dbReference type="OrthoDB" id="5241356at2"/>
<dbReference type="Proteomes" id="UP000460272">
    <property type="component" value="Unassembled WGS sequence"/>
</dbReference>
<dbReference type="InterPro" id="IPR036116">
    <property type="entry name" value="FN3_sf"/>
</dbReference>
<accession>A0A6P2BSA1</accession>
<dbReference type="SMART" id="SM00060">
    <property type="entry name" value="FN3"/>
    <property type="match status" value="1"/>
</dbReference>
<gene>
    <name evidence="4" type="ORF">EAS64_31330</name>
</gene>